<keyword evidence="8" id="KW-1185">Reference proteome</keyword>
<dbReference type="Pfam" id="PF23524">
    <property type="entry name" value="MGAT4A_C"/>
    <property type="match status" value="3"/>
</dbReference>
<sequence>MWLTPQCYLVGIEHTSPFPFFFQVEVTGRLKVDRRKALLYGKARKTKSSLTIGIPTLRRQGVDYLEKTLFSLITHSDASQQMSIVVVIFMVDMDKTWTRIRSKQLAVKYPKLIQSGFLQIVHPHDQSIYPDFGKLKRTYNDSLERVAWRSKQNIDYAYLFAYSQNISKYYLQLEDDVVAASDYYRDIVSFIDSNSNRFWYYLEVSHIGFIGKLIRSSDLGGLSEYIMMFFDEQPGDLLLIALGKIKTQSKRIVATRSLFQHIGTVSSLPGKVQKIIDKHFKDSFDKRFKNAFGLKDSFSLKQYPRKRFYHSNPSAKIDTNIEVYSNYNPVYAYDLSNRFFWGVSPRRGGNFRVIFHVPQNISRIFIDSGSTEIDTDILYDGKLLVSSSISNEERTPCQNFTTISKFENGDIDTSKSNVSLPVNIDCIVIAVMANQTDWLVIREIAIFLPGELEITEPSNQLSQKPSKERVMIGKDALEKSDSLKPHLAHRNSIERHTVFNIRGHNKQYEPGHTDDHVSYPPYRGVTVNLGDKDVKHFERESDVKQASDMNQTTTSRVQHPFEQHYDNVTQRDDAMNIYNSTGVNKYSRKRFYHVNPPATIHTQIETFSGYKPVYAYDLSDTFFWGSYPKQGDYFLILLKSPQNISRIFIDSGYEGKEFDILQNARLLISTRTPGNEERTCQKLGAVALFVNGDVDTKISNISLPVNIDCIAIELTANQNDRLIIREIAVFLSGELESAKLDKITSSPQMREERKVLEQTFKRNETLKRLFVSKQSLGSVQTKNPDNIKSQWQDLQGHTDSRRSNLNQPKESLDRRPYVSPNHRQINVHDANDAKNRSETLFKNGYAIDRNKLLKNGRHHRYQPTSDSRFNNSEDKRVQQRTYSLLQQNNTEFSHNIETNRKKLYVNPWHTSDAKVVEKVTTDKKTSNVKRVPEVTKIVNYTLEHRKEQKYNDRQTDNIANKTEKNGVNQYSRKRFYHVNPPATIHTQIETFSGYKPIYAYDLSDAFFWGSYPKQGDYFLILLKSPQNISRIFIDSGYEEKESDILQNARLLISTRTPGNEERACQKLGAVALFVNGDVDTEISNISLPVNIDCIAIEITANQNDRLIIREIAVFLSG</sequence>
<evidence type="ECO:0000313" key="8">
    <source>
        <dbReference type="Proteomes" id="UP000242188"/>
    </source>
</evidence>
<feature type="compositionally biased region" description="Polar residues" evidence="4">
    <location>
        <begin position="777"/>
        <end position="795"/>
    </location>
</feature>
<dbReference type="Proteomes" id="UP000242188">
    <property type="component" value="Unassembled WGS sequence"/>
</dbReference>
<dbReference type="GO" id="GO:0008375">
    <property type="term" value="F:acetylglucosaminyltransferase activity"/>
    <property type="evidence" value="ECO:0007669"/>
    <property type="project" value="TreeGrafter"/>
</dbReference>
<protein>
    <submittedName>
        <fullName evidence="7">Alpha-1,3-mannosyl-glycoprotein 4-beta-N-acetylglucosaminyltransferase C</fullName>
    </submittedName>
</protein>
<evidence type="ECO:0000256" key="4">
    <source>
        <dbReference type="SAM" id="MobiDB-lite"/>
    </source>
</evidence>
<proteinExistence type="predicted"/>
<name>A0A210R153_MIZYE</name>
<evidence type="ECO:0000256" key="3">
    <source>
        <dbReference type="ARBA" id="ARBA00022679"/>
    </source>
</evidence>
<feature type="region of interest" description="Disordered" evidence="4">
    <location>
        <begin position="855"/>
        <end position="874"/>
    </location>
</feature>
<evidence type="ECO:0000313" key="7">
    <source>
        <dbReference type="EMBL" id="OWF54760.1"/>
    </source>
</evidence>
<feature type="domain" description="MGAT4 A/B/C C-terminal" evidence="6">
    <location>
        <begin position="982"/>
        <end position="1110"/>
    </location>
</feature>
<evidence type="ECO:0000256" key="2">
    <source>
        <dbReference type="ARBA" id="ARBA00022676"/>
    </source>
</evidence>
<feature type="region of interest" description="Disordered" evidence="4">
    <location>
        <begin position="777"/>
        <end position="836"/>
    </location>
</feature>
<feature type="domain" description="MGAT4 A/B/C C-terminal" evidence="6">
    <location>
        <begin position="315"/>
        <end position="443"/>
    </location>
</feature>
<feature type="domain" description="MGAT4 conserved region" evidence="5">
    <location>
        <begin position="37"/>
        <end position="280"/>
    </location>
</feature>
<comment type="caution">
    <text evidence="7">The sequence shown here is derived from an EMBL/GenBank/DDBJ whole genome shotgun (WGS) entry which is preliminary data.</text>
</comment>
<dbReference type="AlphaFoldDB" id="A0A210R153"/>
<dbReference type="PANTHER" id="PTHR12062:SF0">
    <property type="entry name" value="ALPHA-1,3-MANNOSYL-GLYCOPROTEIN 4-BETA-N-ACETYLGLUCOSAMINYLTRANSFERASE B"/>
    <property type="match status" value="1"/>
</dbReference>
<gene>
    <name evidence="7" type="ORF">KP79_PYT18626</name>
</gene>
<feature type="domain" description="MGAT4 A/B/C C-terminal" evidence="6">
    <location>
        <begin position="598"/>
        <end position="726"/>
    </location>
</feature>
<dbReference type="InterPro" id="IPR057279">
    <property type="entry name" value="MGAT4"/>
</dbReference>
<keyword evidence="2 7" id="KW-0328">Glycosyltransferase</keyword>
<comment type="pathway">
    <text evidence="1">Protein modification; protein glycosylation.</text>
</comment>
<dbReference type="InterPro" id="IPR056576">
    <property type="entry name" value="MGAT4_A/B/C_C"/>
</dbReference>
<reference evidence="7 8" key="1">
    <citation type="journal article" date="2017" name="Nat. Ecol. Evol.">
        <title>Scallop genome provides insights into evolution of bilaterian karyotype and development.</title>
        <authorList>
            <person name="Wang S."/>
            <person name="Zhang J."/>
            <person name="Jiao W."/>
            <person name="Li J."/>
            <person name="Xun X."/>
            <person name="Sun Y."/>
            <person name="Guo X."/>
            <person name="Huan P."/>
            <person name="Dong B."/>
            <person name="Zhang L."/>
            <person name="Hu X."/>
            <person name="Sun X."/>
            <person name="Wang J."/>
            <person name="Zhao C."/>
            <person name="Wang Y."/>
            <person name="Wang D."/>
            <person name="Huang X."/>
            <person name="Wang R."/>
            <person name="Lv J."/>
            <person name="Li Y."/>
            <person name="Zhang Z."/>
            <person name="Liu B."/>
            <person name="Lu W."/>
            <person name="Hui Y."/>
            <person name="Liang J."/>
            <person name="Zhou Z."/>
            <person name="Hou R."/>
            <person name="Li X."/>
            <person name="Liu Y."/>
            <person name="Li H."/>
            <person name="Ning X."/>
            <person name="Lin Y."/>
            <person name="Zhao L."/>
            <person name="Xing Q."/>
            <person name="Dou J."/>
            <person name="Li Y."/>
            <person name="Mao J."/>
            <person name="Guo H."/>
            <person name="Dou H."/>
            <person name="Li T."/>
            <person name="Mu C."/>
            <person name="Jiang W."/>
            <person name="Fu Q."/>
            <person name="Fu X."/>
            <person name="Miao Y."/>
            <person name="Liu J."/>
            <person name="Yu Q."/>
            <person name="Li R."/>
            <person name="Liao H."/>
            <person name="Li X."/>
            <person name="Kong Y."/>
            <person name="Jiang Z."/>
            <person name="Chourrout D."/>
            <person name="Li R."/>
            <person name="Bao Z."/>
        </authorList>
    </citation>
    <scope>NUCLEOTIDE SEQUENCE [LARGE SCALE GENOMIC DNA]</scope>
    <source>
        <strain evidence="7 8">PY_sf001</strain>
    </source>
</reference>
<evidence type="ECO:0000256" key="1">
    <source>
        <dbReference type="ARBA" id="ARBA00004922"/>
    </source>
</evidence>
<dbReference type="Pfam" id="PF04666">
    <property type="entry name" value="MGAT4_cons"/>
    <property type="match status" value="1"/>
</dbReference>
<keyword evidence="3 7" id="KW-0808">Transferase</keyword>
<dbReference type="EMBL" id="NEDP02000890">
    <property type="protein sequence ID" value="OWF54760.1"/>
    <property type="molecule type" value="Genomic_DNA"/>
</dbReference>
<dbReference type="InterPro" id="IPR006759">
    <property type="entry name" value="Glyco_transf_54"/>
</dbReference>
<organism evidence="7 8">
    <name type="scientific">Mizuhopecten yessoensis</name>
    <name type="common">Japanese scallop</name>
    <name type="synonym">Patinopecten yessoensis</name>
    <dbReference type="NCBI Taxonomy" id="6573"/>
    <lineage>
        <taxon>Eukaryota</taxon>
        <taxon>Metazoa</taxon>
        <taxon>Spiralia</taxon>
        <taxon>Lophotrochozoa</taxon>
        <taxon>Mollusca</taxon>
        <taxon>Bivalvia</taxon>
        <taxon>Autobranchia</taxon>
        <taxon>Pteriomorphia</taxon>
        <taxon>Pectinida</taxon>
        <taxon>Pectinoidea</taxon>
        <taxon>Pectinidae</taxon>
        <taxon>Mizuhopecten</taxon>
    </lineage>
</organism>
<dbReference type="PANTHER" id="PTHR12062">
    <property type="entry name" value="N-ACETYLGLUCOSAMINYLTRANSFERASE VI"/>
    <property type="match status" value="1"/>
</dbReference>
<evidence type="ECO:0000259" key="6">
    <source>
        <dbReference type="Pfam" id="PF23524"/>
    </source>
</evidence>
<evidence type="ECO:0000259" key="5">
    <source>
        <dbReference type="Pfam" id="PF04666"/>
    </source>
</evidence>
<accession>A0A210R153</accession>
<dbReference type="GO" id="GO:0006487">
    <property type="term" value="P:protein N-linked glycosylation"/>
    <property type="evidence" value="ECO:0007669"/>
    <property type="project" value="TreeGrafter"/>
</dbReference>
<dbReference type="OrthoDB" id="2016523at2759"/>